<dbReference type="SUPFAM" id="SSF56801">
    <property type="entry name" value="Acetyl-CoA synthetase-like"/>
    <property type="match status" value="1"/>
</dbReference>
<dbReference type="PANTHER" id="PTHR43767">
    <property type="entry name" value="LONG-CHAIN-FATTY-ACID--COA LIGASE"/>
    <property type="match status" value="1"/>
</dbReference>
<dbReference type="Gene3D" id="3.40.50.12780">
    <property type="entry name" value="N-terminal domain of ligase-like"/>
    <property type="match status" value="1"/>
</dbReference>
<reference evidence="2" key="1">
    <citation type="submission" date="2021-03" db="EMBL/GenBank/DDBJ databases">
        <authorList>
            <person name="Kanchanasin P."/>
            <person name="Saeng-In P."/>
            <person name="Phongsopitanun W."/>
            <person name="Yuki M."/>
            <person name="Kudo T."/>
            <person name="Ohkuma M."/>
            <person name="Tanasupawat S."/>
        </authorList>
    </citation>
    <scope>NUCLEOTIDE SEQUENCE</scope>
    <source>
        <strain evidence="2">GKU 128</strain>
    </source>
</reference>
<dbReference type="AlphaFoldDB" id="A0A939T5L2"/>
<dbReference type="Proteomes" id="UP000669179">
    <property type="component" value="Unassembled WGS sequence"/>
</dbReference>
<dbReference type="InterPro" id="IPR050237">
    <property type="entry name" value="ATP-dep_AMP-bd_enzyme"/>
</dbReference>
<evidence type="ECO:0000259" key="1">
    <source>
        <dbReference type="Pfam" id="PF00501"/>
    </source>
</evidence>
<evidence type="ECO:0000313" key="3">
    <source>
        <dbReference type="Proteomes" id="UP000669179"/>
    </source>
</evidence>
<dbReference type="RefSeq" id="WP_208254826.1">
    <property type="nucleotide sequence ID" value="NZ_JAGEOJ010000003.1"/>
</dbReference>
<dbReference type="InterPro" id="IPR042099">
    <property type="entry name" value="ANL_N_sf"/>
</dbReference>
<name>A0A939T5L2_9ACTN</name>
<comment type="caution">
    <text evidence="2">The sequence shown here is derived from an EMBL/GenBank/DDBJ whole genome shotgun (WGS) entry which is preliminary data.</text>
</comment>
<organism evidence="2 3">
    <name type="scientific">Actinomadura barringtoniae</name>
    <dbReference type="NCBI Taxonomy" id="1427535"/>
    <lineage>
        <taxon>Bacteria</taxon>
        <taxon>Bacillati</taxon>
        <taxon>Actinomycetota</taxon>
        <taxon>Actinomycetes</taxon>
        <taxon>Streptosporangiales</taxon>
        <taxon>Thermomonosporaceae</taxon>
        <taxon>Actinomadura</taxon>
    </lineage>
</organism>
<feature type="domain" description="AMP-dependent synthetase/ligase" evidence="1">
    <location>
        <begin position="21"/>
        <end position="126"/>
    </location>
</feature>
<protein>
    <submittedName>
        <fullName evidence="2">AMP-binding protein</fullName>
    </submittedName>
</protein>
<gene>
    <name evidence="2" type="ORF">J4573_09060</name>
</gene>
<evidence type="ECO:0000313" key="2">
    <source>
        <dbReference type="EMBL" id="MBO2447232.1"/>
    </source>
</evidence>
<dbReference type="InterPro" id="IPR000873">
    <property type="entry name" value="AMP-dep_synth/lig_dom"/>
</dbReference>
<dbReference type="PANTHER" id="PTHR43767:SF1">
    <property type="entry name" value="NONRIBOSOMAL PEPTIDE SYNTHASE PES1 (EUROFUNG)-RELATED"/>
    <property type="match status" value="1"/>
</dbReference>
<keyword evidence="3" id="KW-1185">Reference proteome</keyword>
<accession>A0A939T5L2</accession>
<sequence>MLIGHPPIAADQTTIHAVLADHAGGPPTQAALICDGWPVGYGELHRESNRAARSLRAAGAGPGTRVAYLGRETEHFYEVLFGCAKTGAVLVPIDRRTSPEEAVRGLAAAEPIVVLADEELMDVVEEAGCGGRVVPLADFASWKSILDSDLPVRSDGPLVGVWQDGAVSVLTHGGLLSAPDDLGLRPGDVSLLGTPGLRVPGLWWAMQGFRAGATVVTMRSYAAGEAGRLIARHGVTAACLDPLLAARLRGADLSALRTVVRTG</sequence>
<dbReference type="Pfam" id="PF00501">
    <property type="entry name" value="AMP-binding"/>
    <property type="match status" value="1"/>
</dbReference>
<dbReference type="EMBL" id="JAGEOJ010000003">
    <property type="protein sequence ID" value="MBO2447232.1"/>
    <property type="molecule type" value="Genomic_DNA"/>
</dbReference>
<proteinExistence type="predicted"/>